<organism evidence="2 3">
    <name type="scientific">Cladosporium halotolerans</name>
    <dbReference type="NCBI Taxonomy" id="1052096"/>
    <lineage>
        <taxon>Eukaryota</taxon>
        <taxon>Fungi</taxon>
        <taxon>Dikarya</taxon>
        <taxon>Ascomycota</taxon>
        <taxon>Pezizomycotina</taxon>
        <taxon>Dothideomycetes</taxon>
        <taxon>Dothideomycetidae</taxon>
        <taxon>Cladosporiales</taxon>
        <taxon>Cladosporiaceae</taxon>
        <taxon>Cladosporium</taxon>
    </lineage>
</organism>
<dbReference type="SUPFAM" id="SSF51735">
    <property type="entry name" value="NAD(P)-binding Rossmann-fold domains"/>
    <property type="match status" value="1"/>
</dbReference>
<dbReference type="PANTHER" id="PTHR43544:SF12">
    <property type="entry name" value="NAD(P)-BINDING ROSSMANN-FOLD SUPERFAMILY PROTEIN"/>
    <property type="match status" value="1"/>
</dbReference>
<evidence type="ECO:0000313" key="2">
    <source>
        <dbReference type="EMBL" id="KAL1589923.1"/>
    </source>
</evidence>
<proteinExistence type="inferred from homology"/>
<dbReference type="RefSeq" id="XP_069233028.1">
    <property type="nucleotide sequence ID" value="XM_069369601.1"/>
</dbReference>
<gene>
    <name evidence="2" type="ORF">WHR41_00995</name>
</gene>
<dbReference type="Proteomes" id="UP000803884">
    <property type="component" value="Unassembled WGS sequence"/>
</dbReference>
<dbReference type="InterPro" id="IPR036291">
    <property type="entry name" value="NAD(P)-bd_dom_sf"/>
</dbReference>
<dbReference type="InterPro" id="IPR002347">
    <property type="entry name" value="SDR_fam"/>
</dbReference>
<dbReference type="AlphaFoldDB" id="A0AB34L2D7"/>
<evidence type="ECO:0000313" key="3">
    <source>
        <dbReference type="Proteomes" id="UP000803884"/>
    </source>
</evidence>
<dbReference type="EMBL" id="JAAQHG020000003">
    <property type="protein sequence ID" value="KAL1589923.1"/>
    <property type="molecule type" value="Genomic_DNA"/>
</dbReference>
<dbReference type="GeneID" id="96002439"/>
<comment type="caution">
    <text evidence="2">The sequence shown here is derived from an EMBL/GenBank/DDBJ whole genome shotgun (WGS) entry which is preliminary data.</text>
</comment>
<name>A0AB34L2D7_9PEZI</name>
<comment type="similarity">
    <text evidence="1">Belongs to the short-chain dehydrogenases/reductases (SDR) family.</text>
</comment>
<evidence type="ECO:0008006" key="4">
    <source>
        <dbReference type="Google" id="ProtNLM"/>
    </source>
</evidence>
<evidence type="ECO:0000256" key="1">
    <source>
        <dbReference type="ARBA" id="ARBA00006484"/>
    </source>
</evidence>
<dbReference type="PANTHER" id="PTHR43544">
    <property type="entry name" value="SHORT-CHAIN DEHYDROGENASE/REDUCTASE"/>
    <property type="match status" value="1"/>
</dbReference>
<keyword evidence="3" id="KW-1185">Reference proteome</keyword>
<dbReference type="PRINTS" id="PR00081">
    <property type="entry name" value="GDHRDH"/>
</dbReference>
<accession>A0AB34L2D7</accession>
<dbReference type="GO" id="GO:0005737">
    <property type="term" value="C:cytoplasm"/>
    <property type="evidence" value="ECO:0007669"/>
    <property type="project" value="TreeGrafter"/>
</dbReference>
<dbReference type="InterPro" id="IPR051468">
    <property type="entry name" value="Fungal_SecMetab_SDRs"/>
</dbReference>
<protein>
    <recommendedName>
        <fullName evidence="4">NAD(P)-binding protein</fullName>
    </recommendedName>
</protein>
<dbReference type="Pfam" id="PF00106">
    <property type="entry name" value="adh_short"/>
    <property type="match status" value="1"/>
</dbReference>
<dbReference type="CDD" id="cd05325">
    <property type="entry name" value="carb_red_sniffer_like_SDR_c"/>
    <property type="match status" value="1"/>
</dbReference>
<dbReference type="GO" id="GO:0016491">
    <property type="term" value="F:oxidoreductase activity"/>
    <property type="evidence" value="ECO:0007669"/>
    <property type="project" value="TreeGrafter"/>
</dbReference>
<dbReference type="Gene3D" id="3.40.50.720">
    <property type="entry name" value="NAD(P)-binding Rossmann-like Domain"/>
    <property type="match status" value="1"/>
</dbReference>
<reference evidence="2 3" key="1">
    <citation type="journal article" date="2020" name="Microbiol. Resour. Announc.">
        <title>Draft Genome Sequence of a Cladosporium Species Isolated from the Mesophotic Ascidian Didemnum maculosum.</title>
        <authorList>
            <person name="Gioti A."/>
            <person name="Siaperas R."/>
            <person name="Nikolaivits E."/>
            <person name="Le Goff G."/>
            <person name="Ouazzani J."/>
            <person name="Kotoulas G."/>
            <person name="Topakas E."/>
        </authorList>
    </citation>
    <scope>NUCLEOTIDE SEQUENCE [LARGE SCALE GENOMIC DNA]</scope>
    <source>
        <strain evidence="2 3">TM138-S3</strain>
    </source>
</reference>
<sequence>MQPWALVSPASRGIGLELARRLLQTTKVPIVATARKDLDQTRENVLRGLDDVDEGRLQVLKVDVLDEQSIADAASTTSSTFPKKTSYLHLALAIPGILYPEKSPSQIDYDNALRTFQTNTLGPMMLLKHFSPFLPRKATTLSELENLPSHAVWANMSARVGSITDNGLGGWYSYRASKAAVNQVTKTFDNHLKTSAGENAMAISLHPGTVKTDFSREFWGNVKEEKLFSPEFSAEKLLEVVRSRQVGDRGKFFDWKGEEVPP</sequence>